<dbReference type="PANTHER" id="PTHR16263:SF4">
    <property type="entry name" value="TETRATRICOPEPTIDE REPEAT PROTEIN 38"/>
    <property type="match status" value="1"/>
</dbReference>
<comment type="similarity">
    <text evidence="1">Belongs to the TTC38 family.</text>
</comment>
<protein>
    <recommendedName>
        <fullName evidence="2">Tetratricopeptide repeat protein 38</fullName>
    </recommendedName>
</protein>
<reference evidence="5" key="1">
    <citation type="submission" date="2020-05" db="EMBL/GenBank/DDBJ databases">
        <authorList>
            <person name="Chiriac C."/>
            <person name="Salcher M."/>
            <person name="Ghai R."/>
            <person name="Kavagutti S V."/>
        </authorList>
    </citation>
    <scope>NUCLEOTIDE SEQUENCE</scope>
</reference>
<keyword evidence="4" id="KW-0802">TPR repeat</keyword>
<accession>A0A6J5YE71</accession>
<evidence type="ECO:0000256" key="2">
    <source>
        <dbReference type="ARBA" id="ARBA00019992"/>
    </source>
</evidence>
<evidence type="ECO:0000313" key="5">
    <source>
        <dbReference type="EMBL" id="CAB4324440.1"/>
    </source>
</evidence>
<dbReference type="SUPFAM" id="SSF48452">
    <property type="entry name" value="TPR-like"/>
    <property type="match status" value="1"/>
</dbReference>
<dbReference type="Gene3D" id="1.25.40.10">
    <property type="entry name" value="Tetratricopeptide repeat domain"/>
    <property type="match status" value="1"/>
</dbReference>
<evidence type="ECO:0000256" key="4">
    <source>
        <dbReference type="ARBA" id="ARBA00022803"/>
    </source>
</evidence>
<dbReference type="InterPro" id="IPR011990">
    <property type="entry name" value="TPR-like_helical_dom_sf"/>
</dbReference>
<dbReference type="EMBL" id="CAEMXZ010000147">
    <property type="protein sequence ID" value="CAB4324440.1"/>
    <property type="molecule type" value="Genomic_DNA"/>
</dbReference>
<keyword evidence="3" id="KW-0677">Repeat</keyword>
<proteinExistence type="inferred from homology"/>
<dbReference type="AlphaFoldDB" id="A0A6J5YE71"/>
<evidence type="ECO:0000256" key="3">
    <source>
        <dbReference type="ARBA" id="ARBA00022737"/>
    </source>
</evidence>
<organism evidence="5">
    <name type="scientific">freshwater metagenome</name>
    <dbReference type="NCBI Taxonomy" id="449393"/>
    <lineage>
        <taxon>unclassified sequences</taxon>
        <taxon>metagenomes</taxon>
        <taxon>ecological metagenomes</taxon>
    </lineage>
</organism>
<sequence>MSPARPEDLYGLKLSTSDEAASSYNEALGRILRLGSDPHEPLLEAVAIDPEFALGHLALGVLSHEFGIDDQTSQHLARARALLANTTNRERQFIDAYEQRVAGDYAPLLAYLLDHPRDVLGVSIAIPTIAFSGAYDVADDAWIALEEMASHFSNDWWYDGMMAFARQDQGRMDEARDLAERSLATEPRGGNAAHAAAHVYLETGNHELGLEWINGWISSAGQDAAHRCHFSWHAALYELSLDDLDAVARRFTRELSPQVVTGARALIDSASLMFRGLTEDFTLPSADADAVLEAAGLPLTQPETPFMAFHCGLGLALVSDISGLQELSAHLNAWEPTPVQSTLLTFTTALIASCEGNASTAADLLLGVHHQLTPIGGSYAQRSVAIDLAISSLCRAGRGAQAAELLESRLARRARPRDEVLLQRARRATAGPSNEN</sequence>
<dbReference type="InterPro" id="IPR033891">
    <property type="entry name" value="TTC38"/>
</dbReference>
<evidence type="ECO:0000256" key="1">
    <source>
        <dbReference type="ARBA" id="ARBA00005857"/>
    </source>
</evidence>
<gene>
    <name evidence="5" type="ORF">UFOPK1392_02210</name>
</gene>
<name>A0A6J5YE71_9ZZZZ</name>
<dbReference type="PANTHER" id="PTHR16263">
    <property type="entry name" value="TETRATRICOPEPTIDE REPEAT PROTEIN 38"/>
    <property type="match status" value="1"/>
</dbReference>